<reference evidence="6" key="1">
    <citation type="submission" date="2021-03" db="EMBL/GenBank/DDBJ databases">
        <authorList>
            <person name="Li Z."/>
            <person name="Yang C."/>
        </authorList>
    </citation>
    <scope>NUCLEOTIDE SEQUENCE</scope>
    <source>
        <strain evidence="6">Dzin_1.0</strain>
        <tissue evidence="6">Leaf</tissue>
    </source>
</reference>
<dbReference type="OrthoDB" id="5778525at2759"/>
<organism evidence="6 7">
    <name type="scientific">Dioscorea zingiberensis</name>
    <dbReference type="NCBI Taxonomy" id="325984"/>
    <lineage>
        <taxon>Eukaryota</taxon>
        <taxon>Viridiplantae</taxon>
        <taxon>Streptophyta</taxon>
        <taxon>Embryophyta</taxon>
        <taxon>Tracheophyta</taxon>
        <taxon>Spermatophyta</taxon>
        <taxon>Magnoliopsida</taxon>
        <taxon>Liliopsida</taxon>
        <taxon>Dioscoreales</taxon>
        <taxon>Dioscoreaceae</taxon>
        <taxon>Dioscorea</taxon>
    </lineage>
</organism>
<reference evidence="6" key="2">
    <citation type="journal article" date="2022" name="Hortic Res">
        <title>The genome of Dioscorea zingiberensis sheds light on the biosynthesis, origin and evolution of the medicinally important diosgenin saponins.</title>
        <authorList>
            <person name="Li Y."/>
            <person name="Tan C."/>
            <person name="Li Z."/>
            <person name="Guo J."/>
            <person name="Li S."/>
            <person name="Chen X."/>
            <person name="Wang C."/>
            <person name="Dai X."/>
            <person name="Yang H."/>
            <person name="Song W."/>
            <person name="Hou L."/>
            <person name="Xu J."/>
            <person name="Tong Z."/>
            <person name="Xu A."/>
            <person name="Yuan X."/>
            <person name="Wang W."/>
            <person name="Yang Q."/>
            <person name="Chen L."/>
            <person name="Sun Z."/>
            <person name="Wang K."/>
            <person name="Pan B."/>
            <person name="Chen J."/>
            <person name="Bao Y."/>
            <person name="Liu F."/>
            <person name="Qi X."/>
            <person name="Gang D.R."/>
            <person name="Wen J."/>
            <person name="Li J."/>
        </authorList>
    </citation>
    <scope>NUCLEOTIDE SEQUENCE</scope>
    <source>
        <strain evidence="6">Dzin_1.0</strain>
    </source>
</reference>
<keyword evidence="2" id="KW-0805">Transcription regulation</keyword>
<proteinExistence type="inferred from homology"/>
<evidence type="ECO:0000256" key="4">
    <source>
        <dbReference type="SAM" id="Coils"/>
    </source>
</evidence>
<dbReference type="InterPro" id="IPR044658">
    <property type="entry name" value="bHLH92/bHLH041-like"/>
</dbReference>
<sequence>MDSIFFLDAEARRCFLRDAGRALGCLYICLWSYIPLQPNCLACMDAWFHEDDASQPSTSTLSVPHRLFDTYKRSLCTIQDSCVPGLAFKQGLPYFEVSGSELISSASLQVQQQFYQEAGVKISMQMDIRRLFSEFIPPDHNRPSSSSSLSVGSPEYSSLLLNKPSTCYLADSFRETASEQASTPSQHRLSILAFNQYGHARFPSSASDDAEMAKAMLAVISSSSSSSFSLILQYLLQCPTNLQKMIKMAIALSKRINLINFKTQAQEQRPPGNLHHMISERKRREKLNESFNALRALLPPGSKKDKASILANARDYLNTLKTEISEINEKNKMLEKKLMITEEIAEIAVDSNEDFRVQITRPSESTSQGQRIILRIEVREECDIITLVLRVLECLKSTGFISLVSIDASTLSQQMNSFARITLTLQAEASDWDEASLKEAVTQAVAGEVGRPKTEP</sequence>
<dbReference type="Proteomes" id="UP001085076">
    <property type="component" value="Miscellaneous, Linkage group lg08"/>
</dbReference>
<evidence type="ECO:0000256" key="1">
    <source>
        <dbReference type="ARBA" id="ARBA00005510"/>
    </source>
</evidence>
<name>A0A9D5C0R2_9LILI</name>
<protein>
    <recommendedName>
        <fullName evidence="5">BHLH domain-containing protein</fullName>
    </recommendedName>
</protein>
<dbReference type="PANTHER" id="PTHR46665">
    <property type="entry name" value="TRANSCRIPTION FACTOR BHLH041-RELATED-RELATED"/>
    <property type="match status" value="1"/>
</dbReference>
<dbReference type="Pfam" id="PF00010">
    <property type="entry name" value="HLH"/>
    <property type="match status" value="1"/>
</dbReference>
<dbReference type="EMBL" id="JAGGNH010000008">
    <property type="protein sequence ID" value="KAJ0964536.1"/>
    <property type="molecule type" value="Genomic_DNA"/>
</dbReference>
<dbReference type="Pfam" id="PF23133">
    <property type="entry name" value="DUF7050"/>
    <property type="match status" value="1"/>
</dbReference>
<dbReference type="Pfam" id="PF23132">
    <property type="entry name" value="DUF7049"/>
    <property type="match status" value="1"/>
</dbReference>
<feature type="domain" description="BHLH" evidence="5">
    <location>
        <begin position="271"/>
        <end position="320"/>
    </location>
</feature>
<evidence type="ECO:0000256" key="3">
    <source>
        <dbReference type="ARBA" id="ARBA00023163"/>
    </source>
</evidence>
<keyword evidence="4" id="KW-0175">Coiled coil</keyword>
<dbReference type="SMART" id="SM00353">
    <property type="entry name" value="HLH"/>
    <property type="match status" value="1"/>
</dbReference>
<accession>A0A9D5C0R2</accession>
<keyword evidence="3" id="KW-0804">Transcription</keyword>
<feature type="coiled-coil region" evidence="4">
    <location>
        <begin position="310"/>
        <end position="344"/>
    </location>
</feature>
<dbReference type="Gene3D" id="4.10.280.10">
    <property type="entry name" value="Helix-loop-helix DNA-binding domain"/>
    <property type="match status" value="1"/>
</dbReference>
<evidence type="ECO:0000313" key="7">
    <source>
        <dbReference type="Proteomes" id="UP001085076"/>
    </source>
</evidence>
<comment type="caution">
    <text evidence="6">The sequence shown here is derived from an EMBL/GenBank/DDBJ whole genome shotgun (WGS) entry which is preliminary data.</text>
</comment>
<evidence type="ECO:0000259" key="5">
    <source>
        <dbReference type="PROSITE" id="PS50888"/>
    </source>
</evidence>
<evidence type="ECO:0000256" key="2">
    <source>
        <dbReference type="ARBA" id="ARBA00023015"/>
    </source>
</evidence>
<dbReference type="InterPro" id="IPR055477">
    <property type="entry name" value="DUF7049"/>
</dbReference>
<gene>
    <name evidence="6" type="ORF">J5N97_025674</name>
</gene>
<dbReference type="GO" id="GO:0046983">
    <property type="term" value="F:protein dimerization activity"/>
    <property type="evidence" value="ECO:0007669"/>
    <property type="project" value="InterPro"/>
</dbReference>
<dbReference type="PANTHER" id="PTHR46665:SF1">
    <property type="entry name" value="SPERMATOGENESIS- AND OOGENESIS-SPECIFIC BASIC HELIX-LOOP-HELIX-CONTAINING PROTEIN 1"/>
    <property type="match status" value="1"/>
</dbReference>
<comment type="similarity">
    <text evidence="1">Belongs to the bHLH protein family.</text>
</comment>
<dbReference type="InterPro" id="IPR011598">
    <property type="entry name" value="bHLH_dom"/>
</dbReference>
<dbReference type="AlphaFoldDB" id="A0A9D5C0R2"/>
<dbReference type="InterPro" id="IPR036638">
    <property type="entry name" value="HLH_DNA-bd_sf"/>
</dbReference>
<dbReference type="InterPro" id="IPR055478">
    <property type="entry name" value="DUF7050"/>
</dbReference>
<evidence type="ECO:0000313" key="6">
    <source>
        <dbReference type="EMBL" id="KAJ0964536.1"/>
    </source>
</evidence>
<dbReference type="SUPFAM" id="SSF47459">
    <property type="entry name" value="HLH, helix-loop-helix DNA-binding domain"/>
    <property type="match status" value="1"/>
</dbReference>
<dbReference type="PROSITE" id="PS50888">
    <property type="entry name" value="BHLH"/>
    <property type="match status" value="1"/>
</dbReference>
<keyword evidence="7" id="KW-1185">Reference proteome</keyword>